<feature type="non-terminal residue" evidence="1">
    <location>
        <position position="1"/>
    </location>
</feature>
<comment type="caution">
    <text evidence="1">The sequence shown here is derived from an EMBL/GenBank/DDBJ whole genome shotgun (WGS) entry which is preliminary data.</text>
</comment>
<organism evidence="1 2">
    <name type="scientific">Gigaspora margarita</name>
    <dbReference type="NCBI Taxonomy" id="4874"/>
    <lineage>
        <taxon>Eukaryota</taxon>
        <taxon>Fungi</taxon>
        <taxon>Fungi incertae sedis</taxon>
        <taxon>Mucoromycota</taxon>
        <taxon>Glomeromycotina</taxon>
        <taxon>Glomeromycetes</taxon>
        <taxon>Diversisporales</taxon>
        <taxon>Gigasporaceae</taxon>
        <taxon>Gigaspora</taxon>
    </lineage>
</organism>
<evidence type="ECO:0000313" key="1">
    <source>
        <dbReference type="EMBL" id="CAG8624994.1"/>
    </source>
</evidence>
<proteinExistence type="predicted"/>
<dbReference type="Proteomes" id="UP000789901">
    <property type="component" value="Unassembled WGS sequence"/>
</dbReference>
<name>A0ABN7ULA9_GIGMA</name>
<sequence>AESFPVISVMSEKSNELEDCLINEEAESFPVISVMSEKSNEGISGIGYLDIKKGLFSKYDKNVKSYVNV</sequence>
<reference evidence="1 2" key="1">
    <citation type="submission" date="2021-06" db="EMBL/GenBank/DDBJ databases">
        <authorList>
            <person name="Kallberg Y."/>
            <person name="Tangrot J."/>
            <person name="Rosling A."/>
        </authorList>
    </citation>
    <scope>NUCLEOTIDE SEQUENCE [LARGE SCALE GENOMIC DNA]</scope>
    <source>
        <strain evidence="1 2">120-4 pot B 10/14</strain>
    </source>
</reference>
<keyword evidence="2" id="KW-1185">Reference proteome</keyword>
<dbReference type="EMBL" id="CAJVQB010004034">
    <property type="protein sequence ID" value="CAG8624994.1"/>
    <property type="molecule type" value="Genomic_DNA"/>
</dbReference>
<gene>
    <name evidence="1" type="ORF">GMARGA_LOCUS8034</name>
</gene>
<evidence type="ECO:0000313" key="2">
    <source>
        <dbReference type="Proteomes" id="UP000789901"/>
    </source>
</evidence>
<accession>A0ABN7ULA9</accession>
<protein>
    <submittedName>
        <fullName evidence="1">15019_t:CDS:1</fullName>
    </submittedName>
</protein>